<proteinExistence type="predicted"/>
<evidence type="ECO:0000313" key="2">
    <source>
        <dbReference type="Proteomes" id="UP000250235"/>
    </source>
</evidence>
<protein>
    <submittedName>
        <fullName evidence="1">Uncharacterized protein</fullName>
    </submittedName>
</protein>
<dbReference type="Proteomes" id="UP000250235">
    <property type="component" value="Unassembled WGS sequence"/>
</dbReference>
<organism evidence="1 2">
    <name type="scientific">Dorcoceras hygrometricum</name>
    <dbReference type="NCBI Taxonomy" id="472368"/>
    <lineage>
        <taxon>Eukaryota</taxon>
        <taxon>Viridiplantae</taxon>
        <taxon>Streptophyta</taxon>
        <taxon>Embryophyta</taxon>
        <taxon>Tracheophyta</taxon>
        <taxon>Spermatophyta</taxon>
        <taxon>Magnoliopsida</taxon>
        <taxon>eudicotyledons</taxon>
        <taxon>Gunneridae</taxon>
        <taxon>Pentapetalae</taxon>
        <taxon>asterids</taxon>
        <taxon>lamiids</taxon>
        <taxon>Lamiales</taxon>
        <taxon>Gesneriaceae</taxon>
        <taxon>Didymocarpoideae</taxon>
        <taxon>Trichosporeae</taxon>
        <taxon>Loxocarpinae</taxon>
        <taxon>Dorcoceras</taxon>
    </lineage>
</organism>
<name>A0A2Z7CHV2_9LAMI</name>
<reference evidence="1 2" key="1">
    <citation type="journal article" date="2015" name="Proc. Natl. Acad. Sci. U.S.A.">
        <title>The resurrection genome of Boea hygrometrica: A blueprint for survival of dehydration.</title>
        <authorList>
            <person name="Xiao L."/>
            <person name="Yang G."/>
            <person name="Zhang L."/>
            <person name="Yang X."/>
            <person name="Zhao S."/>
            <person name="Ji Z."/>
            <person name="Zhou Q."/>
            <person name="Hu M."/>
            <person name="Wang Y."/>
            <person name="Chen M."/>
            <person name="Xu Y."/>
            <person name="Jin H."/>
            <person name="Xiao X."/>
            <person name="Hu G."/>
            <person name="Bao F."/>
            <person name="Hu Y."/>
            <person name="Wan P."/>
            <person name="Li L."/>
            <person name="Deng X."/>
            <person name="Kuang T."/>
            <person name="Xiang C."/>
            <person name="Zhu J.K."/>
            <person name="Oliver M.J."/>
            <person name="He Y."/>
        </authorList>
    </citation>
    <scope>NUCLEOTIDE SEQUENCE [LARGE SCALE GENOMIC DNA]</scope>
    <source>
        <strain evidence="2">cv. XS01</strain>
    </source>
</reference>
<gene>
    <name evidence="1" type="ORF">F511_18470</name>
</gene>
<sequence length="101" mass="11219">MVQKVPRRISPKHNPREVVSSPDLLSKEICIPTIFCTYVGTSSSGGIPEVVVKPRAEPAPTADYLHSMKTSEPKAQQVNLEQQNHAIELILILELKAEYII</sequence>
<evidence type="ECO:0000313" key="1">
    <source>
        <dbReference type="EMBL" id="KZV44346.1"/>
    </source>
</evidence>
<dbReference type="AlphaFoldDB" id="A0A2Z7CHV2"/>
<keyword evidence="2" id="KW-1185">Reference proteome</keyword>
<dbReference type="EMBL" id="KQ997043">
    <property type="protein sequence ID" value="KZV44346.1"/>
    <property type="molecule type" value="Genomic_DNA"/>
</dbReference>
<accession>A0A2Z7CHV2</accession>